<dbReference type="Proteomes" id="UP001043456">
    <property type="component" value="Unassembled WGS sequence"/>
</dbReference>
<name>A0A9P3BAC3_9EURO</name>
<evidence type="ECO:0000256" key="1">
    <source>
        <dbReference type="SAM" id="MobiDB-lite"/>
    </source>
</evidence>
<organism evidence="2 3">
    <name type="scientific">Aspergillus pseudoviridinutans</name>
    <dbReference type="NCBI Taxonomy" id="1517512"/>
    <lineage>
        <taxon>Eukaryota</taxon>
        <taxon>Fungi</taxon>
        <taxon>Dikarya</taxon>
        <taxon>Ascomycota</taxon>
        <taxon>Pezizomycotina</taxon>
        <taxon>Eurotiomycetes</taxon>
        <taxon>Eurotiomycetidae</taxon>
        <taxon>Eurotiales</taxon>
        <taxon>Aspergillaceae</taxon>
        <taxon>Aspergillus</taxon>
        <taxon>Aspergillus subgen. Fumigati</taxon>
    </lineage>
</organism>
<keyword evidence="3" id="KW-1185">Reference proteome</keyword>
<dbReference type="AlphaFoldDB" id="A0A9P3BAC3"/>
<evidence type="ECO:0000313" key="3">
    <source>
        <dbReference type="Proteomes" id="UP001043456"/>
    </source>
</evidence>
<protein>
    <submittedName>
        <fullName evidence="2">Uncharacterized protein</fullName>
    </submittedName>
</protein>
<gene>
    <name evidence="2" type="ORF">Asppvi_004432</name>
</gene>
<comment type="caution">
    <text evidence="2">The sequence shown here is derived from an EMBL/GenBank/DDBJ whole genome shotgun (WGS) entry which is preliminary data.</text>
</comment>
<dbReference type="EMBL" id="BHVY01000003">
    <property type="protein sequence ID" value="GIJ85573.1"/>
    <property type="molecule type" value="Genomic_DNA"/>
</dbReference>
<evidence type="ECO:0000313" key="2">
    <source>
        <dbReference type="EMBL" id="GIJ85573.1"/>
    </source>
</evidence>
<sequence length="80" mass="8734">MQDKGGDTGVQQVGHGEVRSCRTPGWEKEIGGVDDRGFEAGLEVEVLGDGERQVRRGGEEGKNADEDEGYHFTQLCQIID</sequence>
<accession>A0A9P3BAC3</accession>
<dbReference type="RefSeq" id="XP_043156320.1">
    <property type="nucleotide sequence ID" value="XM_043300385.1"/>
</dbReference>
<reference evidence="2 3" key="1">
    <citation type="submission" date="2018-10" db="EMBL/GenBank/DDBJ databases">
        <title>Pan-genome distribution and transcriptional activeness of fungal secondary metabolism genes in Aspergillus section Fumigati.</title>
        <authorList>
            <person name="Takahashi H."/>
            <person name="Umemura M."/>
            <person name="Ninomiya A."/>
            <person name="Kusuya Y."/>
            <person name="Urayama S."/>
            <person name="Shimizu M."/>
            <person name="Watanabe A."/>
            <person name="Kamei K."/>
            <person name="Yaguchi T."/>
            <person name="Hagiwara D."/>
        </authorList>
    </citation>
    <scope>NUCLEOTIDE SEQUENCE [LARGE SCALE GENOMIC DNA]</scope>
    <source>
        <strain evidence="2 3">IFM 55266</strain>
    </source>
</reference>
<feature type="region of interest" description="Disordered" evidence="1">
    <location>
        <begin position="1"/>
        <end position="33"/>
    </location>
</feature>
<dbReference type="GeneID" id="67003044"/>
<feature type="compositionally biased region" description="Basic and acidic residues" evidence="1">
    <location>
        <begin position="16"/>
        <end position="33"/>
    </location>
</feature>
<proteinExistence type="predicted"/>